<dbReference type="Proteomes" id="UP001551329">
    <property type="component" value="Unassembled WGS sequence"/>
</dbReference>
<name>A0ABV3CIX4_9ACTN</name>
<protein>
    <submittedName>
        <fullName evidence="1">Uncharacterized protein</fullName>
    </submittedName>
</protein>
<comment type="caution">
    <text evidence="1">The sequence shown here is derived from an EMBL/GenBank/DDBJ whole genome shotgun (WGS) entry which is preliminary data.</text>
</comment>
<keyword evidence="2" id="KW-1185">Reference proteome</keyword>
<evidence type="ECO:0000313" key="2">
    <source>
        <dbReference type="Proteomes" id="UP001551329"/>
    </source>
</evidence>
<organism evidence="1 2">
    <name type="scientific">Streptomyces narbonensis</name>
    <dbReference type="NCBI Taxonomy" id="67333"/>
    <lineage>
        <taxon>Bacteria</taxon>
        <taxon>Bacillati</taxon>
        <taxon>Actinomycetota</taxon>
        <taxon>Actinomycetes</taxon>
        <taxon>Kitasatosporales</taxon>
        <taxon>Streptomycetaceae</taxon>
        <taxon>Streptomyces</taxon>
    </lineage>
</organism>
<dbReference type="EMBL" id="JBEZAE010000029">
    <property type="protein sequence ID" value="MEU7074726.1"/>
    <property type="molecule type" value="Genomic_DNA"/>
</dbReference>
<accession>A0ABV3CIX4</accession>
<evidence type="ECO:0000313" key="1">
    <source>
        <dbReference type="EMBL" id="MEU7074726.1"/>
    </source>
</evidence>
<dbReference type="RefSeq" id="WP_358477239.1">
    <property type="nucleotide sequence ID" value="NZ_JBEZAE010000029.1"/>
</dbReference>
<proteinExistence type="predicted"/>
<reference evidence="1 2" key="1">
    <citation type="submission" date="2024-06" db="EMBL/GenBank/DDBJ databases">
        <title>The Natural Products Discovery Center: Release of the First 8490 Sequenced Strains for Exploring Actinobacteria Biosynthetic Diversity.</title>
        <authorList>
            <person name="Kalkreuter E."/>
            <person name="Kautsar S.A."/>
            <person name="Yang D."/>
            <person name="Bader C.D."/>
            <person name="Teijaro C.N."/>
            <person name="Fluegel L."/>
            <person name="Davis C.M."/>
            <person name="Simpson J.R."/>
            <person name="Lauterbach L."/>
            <person name="Steele A.D."/>
            <person name="Gui C."/>
            <person name="Meng S."/>
            <person name="Li G."/>
            <person name="Viehrig K."/>
            <person name="Ye F."/>
            <person name="Su P."/>
            <person name="Kiefer A.F."/>
            <person name="Nichols A."/>
            <person name="Cepeda A.J."/>
            <person name="Yan W."/>
            <person name="Fan B."/>
            <person name="Jiang Y."/>
            <person name="Adhikari A."/>
            <person name="Zheng C.-J."/>
            <person name="Schuster L."/>
            <person name="Cowan T.M."/>
            <person name="Smanski M.J."/>
            <person name="Chevrette M.G."/>
            <person name="De Carvalho L.P.S."/>
            <person name="Shen B."/>
        </authorList>
    </citation>
    <scope>NUCLEOTIDE SEQUENCE [LARGE SCALE GENOMIC DNA]</scope>
    <source>
        <strain evidence="1 2">NPDC045974</strain>
    </source>
</reference>
<sequence>MARTWNAVLARLGVPTGDGRIIDPAGGSSRDLPLPLMWQEKSEDGHGGSRVVGRIETLRIADGMVTATGSMLEDIPYSVTEQLEAGVVGPSVDLDDIEYVMDDAERLIITRWRVSGATLVSIPAFAEVSLTLDPLPAEPMTEPEAPEADWLYASAAPEQMPPADWFQRPDVDQLTPLTVTDTGRVFGHIAGWDTCHVGLPGCVTPPSSPTGYTYFHVAEQRTQDGATLPVGTLVAGPRHADAQLAFRAAQEHYDDPSAAVARVVAGEDEHGIWVAGWLLPGASAEALDVFRSSPVSGDWRRVGGSLELIGVCSVNTPGFPVRRVHFANNAQRALIGSFGITPQQGIFAAPRSVQVNETDIARARLRWAIASTEA</sequence>
<gene>
    <name evidence="1" type="ORF">AB0A88_32000</name>
</gene>